<dbReference type="InterPro" id="IPR011006">
    <property type="entry name" value="CheY-like_superfamily"/>
</dbReference>
<keyword evidence="4 10" id="KW-0597">Phosphoprotein</keyword>
<dbReference type="PANTHER" id="PTHR42713">
    <property type="entry name" value="HISTIDINE KINASE-RELATED"/>
    <property type="match status" value="1"/>
</dbReference>
<dbReference type="GO" id="GO:0000160">
    <property type="term" value="P:phosphorelay signal transduction system"/>
    <property type="evidence" value="ECO:0007669"/>
    <property type="project" value="UniProtKB-KW"/>
</dbReference>
<dbReference type="GO" id="GO:0003700">
    <property type="term" value="F:DNA-binding transcription factor activity"/>
    <property type="evidence" value="ECO:0007669"/>
    <property type="project" value="InterPro"/>
</dbReference>
<gene>
    <name evidence="13" type="ORF">H9809_12730</name>
</gene>
<accession>A0A9D2FTL0</accession>
<dbReference type="SMART" id="SM00448">
    <property type="entry name" value="REC"/>
    <property type="match status" value="1"/>
</dbReference>
<dbReference type="SUPFAM" id="SSF52172">
    <property type="entry name" value="CheY-like"/>
    <property type="match status" value="1"/>
</dbReference>
<evidence type="ECO:0000256" key="6">
    <source>
        <dbReference type="ARBA" id="ARBA00023015"/>
    </source>
</evidence>
<name>A0A9D2FTL0_9FIRM</name>
<evidence type="ECO:0000256" key="9">
    <source>
        <dbReference type="ARBA" id="ARBA00024867"/>
    </source>
</evidence>
<sequence>MLKLLIVDDEEMICQAIANSIDWEAHNIHLAGTCLDGVEAYHMILDENPDIVMTDIRMPGISGLDLIERISRTDLCTQFIILSGYGEFDYAKRAMKCGVRHYLLKPCTEEQILDCIRDVTQDCYQALAKKEGQPGENTALQKNLHRTLIYNMVREGVSSLSVTDTFFESYEHYLTLTDMPYQFCCVYYLEEKNLEQCLESFRIFWKNHMPDTQLYVIYIRNILLFFFPDTEADYENLDMFFRTLSFPTQTVSIDYSRVGHPDLKSLLSMLIKRLKRYDVLYFLEENQRIPTFNYGQIVEKVNRLVPLIAARETGIWEDALKELSSILSAASNKDFLLQLSDNILISLGTHLPSRTLPEITEFLYELHEEKETGHMARKVSEYVEKLTEAQNHGNRQYSPFITKLIDYVHQHYSNPDLTLKWISENYLYMNVSYVSRSFTKETGEKFSSFLMKLRVQKAKEILSTRDNEKIQNVAELVGCGNTPYYFSKIFKKCTGLTPSAYVKKL</sequence>
<feature type="domain" description="Response regulatory" evidence="12">
    <location>
        <begin position="3"/>
        <end position="120"/>
    </location>
</feature>
<dbReference type="Pfam" id="PF00072">
    <property type="entry name" value="Response_reg"/>
    <property type="match status" value="1"/>
</dbReference>
<comment type="function">
    <text evidence="9">May play the central regulatory role in sporulation. It may be an element of the effector pathway responsible for the activation of sporulation genes in response to nutritional stress. Spo0A may act in concert with spo0H (a sigma factor) to control the expression of some genes that are critical to the sporulation process.</text>
</comment>
<evidence type="ECO:0000256" key="10">
    <source>
        <dbReference type="PROSITE-ProRule" id="PRU00169"/>
    </source>
</evidence>
<reference evidence="13" key="2">
    <citation type="submission" date="2021-04" db="EMBL/GenBank/DDBJ databases">
        <authorList>
            <person name="Gilroy R."/>
        </authorList>
    </citation>
    <scope>NUCLEOTIDE SEQUENCE</scope>
    <source>
        <strain evidence="13">1068</strain>
    </source>
</reference>
<dbReference type="EMBL" id="DXBG01000298">
    <property type="protein sequence ID" value="HIZ66738.1"/>
    <property type="molecule type" value="Genomic_DNA"/>
</dbReference>
<dbReference type="Gene3D" id="1.10.10.60">
    <property type="entry name" value="Homeodomain-like"/>
    <property type="match status" value="2"/>
</dbReference>
<evidence type="ECO:0000313" key="13">
    <source>
        <dbReference type="EMBL" id="HIZ66738.1"/>
    </source>
</evidence>
<dbReference type="GO" id="GO:0005737">
    <property type="term" value="C:cytoplasm"/>
    <property type="evidence" value="ECO:0007669"/>
    <property type="project" value="UniProtKB-SubCell"/>
</dbReference>
<dbReference type="InterPro" id="IPR009057">
    <property type="entry name" value="Homeodomain-like_sf"/>
</dbReference>
<dbReference type="Proteomes" id="UP000824056">
    <property type="component" value="Unassembled WGS sequence"/>
</dbReference>
<evidence type="ECO:0000256" key="3">
    <source>
        <dbReference type="ARBA" id="ARBA00022490"/>
    </source>
</evidence>
<dbReference type="PANTHER" id="PTHR42713:SF3">
    <property type="entry name" value="TRANSCRIPTIONAL REGULATORY PROTEIN HPTR"/>
    <property type="match status" value="1"/>
</dbReference>
<evidence type="ECO:0000256" key="8">
    <source>
        <dbReference type="ARBA" id="ARBA00023163"/>
    </source>
</evidence>
<dbReference type="Pfam" id="PF12833">
    <property type="entry name" value="HTH_18"/>
    <property type="match status" value="1"/>
</dbReference>
<dbReference type="PROSITE" id="PS01124">
    <property type="entry name" value="HTH_ARAC_FAMILY_2"/>
    <property type="match status" value="1"/>
</dbReference>
<feature type="modified residue" description="4-aspartylphosphate" evidence="10">
    <location>
        <position position="55"/>
    </location>
</feature>
<dbReference type="InterPro" id="IPR018060">
    <property type="entry name" value="HTH_AraC"/>
</dbReference>
<dbReference type="PROSITE" id="PS50110">
    <property type="entry name" value="RESPONSE_REGULATORY"/>
    <property type="match status" value="1"/>
</dbReference>
<feature type="domain" description="HTH araC/xylS-type" evidence="11">
    <location>
        <begin position="402"/>
        <end position="504"/>
    </location>
</feature>
<evidence type="ECO:0000259" key="11">
    <source>
        <dbReference type="PROSITE" id="PS01124"/>
    </source>
</evidence>
<keyword evidence="5" id="KW-0902">Two-component regulatory system</keyword>
<protein>
    <recommendedName>
        <fullName evidence="2">Stage 0 sporulation protein A homolog</fullName>
    </recommendedName>
</protein>
<evidence type="ECO:0000259" key="12">
    <source>
        <dbReference type="PROSITE" id="PS50110"/>
    </source>
</evidence>
<dbReference type="GO" id="GO:0043565">
    <property type="term" value="F:sequence-specific DNA binding"/>
    <property type="evidence" value="ECO:0007669"/>
    <property type="project" value="InterPro"/>
</dbReference>
<comment type="subcellular location">
    <subcellularLocation>
        <location evidence="1">Cytoplasm</location>
    </subcellularLocation>
</comment>
<dbReference type="SMART" id="SM00342">
    <property type="entry name" value="HTH_ARAC"/>
    <property type="match status" value="1"/>
</dbReference>
<comment type="caution">
    <text evidence="13">The sequence shown here is derived from an EMBL/GenBank/DDBJ whole genome shotgun (WGS) entry which is preliminary data.</text>
</comment>
<evidence type="ECO:0000256" key="2">
    <source>
        <dbReference type="ARBA" id="ARBA00018672"/>
    </source>
</evidence>
<evidence type="ECO:0000256" key="5">
    <source>
        <dbReference type="ARBA" id="ARBA00023012"/>
    </source>
</evidence>
<reference evidence="13" key="1">
    <citation type="journal article" date="2021" name="PeerJ">
        <title>Extensive microbial diversity within the chicken gut microbiome revealed by metagenomics and culture.</title>
        <authorList>
            <person name="Gilroy R."/>
            <person name="Ravi A."/>
            <person name="Getino M."/>
            <person name="Pursley I."/>
            <person name="Horton D.L."/>
            <person name="Alikhan N.F."/>
            <person name="Baker D."/>
            <person name="Gharbi K."/>
            <person name="Hall N."/>
            <person name="Watson M."/>
            <person name="Adriaenssens E.M."/>
            <person name="Foster-Nyarko E."/>
            <person name="Jarju S."/>
            <person name="Secka A."/>
            <person name="Antonio M."/>
            <person name="Oren A."/>
            <person name="Chaudhuri R.R."/>
            <person name="La Ragione R."/>
            <person name="Hildebrand F."/>
            <person name="Pallen M.J."/>
        </authorList>
    </citation>
    <scope>NUCLEOTIDE SEQUENCE</scope>
    <source>
        <strain evidence="13">1068</strain>
    </source>
</reference>
<dbReference type="Gene3D" id="3.40.50.2300">
    <property type="match status" value="1"/>
</dbReference>
<dbReference type="AlphaFoldDB" id="A0A9D2FTL0"/>
<organism evidence="13 14">
    <name type="scientific">Candidatus Blautia pullicola</name>
    <dbReference type="NCBI Taxonomy" id="2838498"/>
    <lineage>
        <taxon>Bacteria</taxon>
        <taxon>Bacillati</taxon>
        <taxon>Bacillota</taxon>
        <taxon>Clostridia</taxon>
        <taxon>Lachnospirales</taxon>
        <taxon>Lachnospiraceae</taxon>
        <taxon>Blautia</taxon>
    </lineage>
</organism>
<evidence type="ECO:0000313" key="14">
    <source>
        <dbReference type="Proteomes" id="UP000824056"/>
    </source>
</evidence>
<keyword evidence="6" id="KW-0805">Transcription regulation</keyword>
<keyword evidence="7" id="KW-0238">DNA-binding</keyword>
<proteinExistence type="predicted"/>
<evidence type="ECO:0000256" key="7">
    <source>
        <dbReference type="ARBA" id="ARBA00023125"/>
    </source>
</evidence>
<keyword evidence="8" id="KW-0804">Transcription</keyword>
<keyword evidence="3" id="KW-0963">Cytoplasm</keyword>
<dbReference type="SUPFAM" id="SSF46689">
    <property type="entry name" value="Homeodomain-like"/>
    <property type="match status" value="1"/>
</dbReference>
<evidence type="ECO:0000256" key="4">
    <source>
        <dbReference type="ARBA" id="ARBA00022553"/>
    </source>
</evidence>
<dbReference type="InterPro" id="IPR001789">
    <property type="entry name" value="Sig_transdc_resp-reg_receiver"/>
</dbReference>
<evidence type="ECO:0000256" key="1">
    <source>
        <dbReference type="ARBA" id="ARBA00004496"/>
    </source>
</evidence>
<dbReference type="CDD" id="cd17536">
    <property type="entry name" value="REC_YesN-like"/>
    <property type="match status" value="1"/>
</dbReference>
<dbReference type="InterPro" id="IPR051552">
    <property type="entry name" value="HptR"/>
</dbReference>